<organism evidence="1">
    <name type="scientific">Cyprideis torosa</name>
    <dbReference type="NCBI Taxonomy" id="163714"/>
    <lineage>
        <taxon>Eukaryota</taxon>
        <taxon>Metazoa</taxon>
        <taxon>Ecdysozoa</taxon>
        <taxon>Arthropoda</taxon>
        <taxon>Crustacea</taxon>
        <taxon>Oligostraca</taxon>
        <taxon>Ostracoda</taxon>
        <taxon>Podocopa</taxon>
        <taxon>Podocopida</taxon>
        <taxon>Cytherocopina</taxon>
        <taxon>Cytheroidea</taxon>
        <taxon>Cytherideidae</taxon>
        <taxon>Cyprideis</taxon>
    </lineage>
</organism>
<dbReference type="AlphaFoldDB" id="A0A7R8WCL3"/>
<proteinExistence type="predicted"/>
<reference evidence="1" key="1">
    <citation type="submission" date="2020-11" db="EMBL/GenBank/DDBJ databases">
        <authorList>
            <person name="Tran Van P."/>
        </authorList>
    </citation>
    <scope>NUCLEOTIDE SEQUENCE</scope>
</reference>
<gene>
    <name evidence="1" type="ORF">CTOB1V02_LOCUS7033</name>
</gene>
<protein>
    <submittedName>
        <fullName evidence="1">Uncharacterized protein</fullName>
    </submittedName>
</protein>
<name>A0A7R8WCL3_9CRUS</name>
<evidence type="ECO:0000313" key="1">
    <source>
        <dbReference type="EMBL" id="CAD7229160.1"/>
    </source>
</evidence>
<sequence length="133" mass="15227">MLRVIIPLGAGARDNLTIQILNQLRNVSRGTSHNAQTDIPLLTNHKWWYKLIIGRRYAPPTSVEGFDYGKALDLNNALILQFLKEKLDVPLRNQDELEARRIVEKYQDLILEGINLARKRPGLLDSIFKLLPS</sequence>
<dbReference type="EMBL" id="OB661904">
    <property type="protein sequence ID" value="CAD7229160.1"/>
    <property type="molecule type" value="Genomic_DNA"/>
</dbReference>
<accession>A0A7R8WCL3</accession>